<evidence type="ECO:0000256" key="1">
    <source>
        <dbReference type="SAM" id="Phobius"/>
    </source>
</evidence>
<accession>A0ABX9AIL9</accession>
<keyword evidence="3" id="KW-1185">Reference proteome</keyword>
<evidence type="ECO:0000313" key="3">
    <source>
        <dbReference type="Proteomes" id="UP000828739"/>
    </source>
</evidence>
<keyword evidence="1" id="KW-1133">Transmembrane helix</keyword>
<keyword evidence="1" id="KW-0812">Transmembrane</keyword>
<evidence type="ECO:0000313" key="2">
    <source>
        <dbReference type="EMBL" id="QZI80564.1"/>
    </source>
</evidence>
<dbReference type="EMBL" id="MZ234028">
    <property type="protein sequence ID" value="QZI80564.1"/>
    <property type="molecule type" value="Genomic_DNA"/>
</dbReference>
<reference evidence="2 3" key="1">
    <citation type="submission" date="2021-05" db="EMBL/GenBank/DDBJ databases">
        <title>Naturally bred epsilon2 phages have an improved host range and effectivity in uropathogenic E. coli over their ancestor phages.</title>
        <authorList>
            <person name="Saez D."/>
            <person name="Loose M."/>
            <person name="Mutti M."/>
            <person name="Visram Z."/>
            <person name="Hitzenhammer E."/>
            <person name="Dippel D."/>
            <person name="Tisakova L."/>
            <person name="Schertler S."/>
            <person name="Wittmann J."/>
            <person name="Corsini L."/>
            <person name="Wagenlehner F."/>
        </authorList>
    </citation>
    <scope>NUCLEOTIDE SEQUENCE [LARGE SCALE GENOMIC DNA]</scope>
</reference>
<sequence length="59" mass="6414">MLSAIVWGIWAIFIGGGIYWASSKLIEETPDKKGEIQTASTIMVIVAVVIPFLLHLLTA</sequence>
<organism evidence="2 3">
    <name type="scientific">Escherichia phage vB_EcoP-CHD5UKE1</name>
    <dbReference type="NCBI Taxonomy" id="2865805"/>
    <lineage>
        <taxon>Viruses</taxon>
        <taxon>Duplodnaviria</taxon>
        <taxon>Heunggongvirae</taxon>
        <taxon>Uroviricota</taxon>
        <taxon>Caudoviricetes</taxon>
        <taxon>Mktvariviridae</taxon>
        <taxon>Gordonclarkvirinae</taxon>
        <taxon>Kuravirus</taxon>
        <taxon>Kuravirus CHD5UKE1</taxon>
        <taxon>Kuravirus SU10</taxon>
    </lineage>
</organism>
<feature type="transmembrane region" description="Helical" evidence="1">
    <location>
        <begin position="38"/>
        <end position="57"/>
    </location>
</feature>
<dbReference type="Proteomes" id="UP000828739">
    <property type="component" value="Segment"/>
</dbReference>
<feature type="transmembrane region" description="Helical" evidence="1">
    <location>
        <begin position="6"/>
        <end position="26"/>
    </location>
</feature>
<proteinExistence type="predicted"/>
<gene>
    <name evidence="2" type="ORF">CHD5UKE1_0068</name>
</gene>
<keyword evidence="1" id="KW-0472">Membrane</keyword>
<name>A0ABX9AIL9_9CAUD</name>
<protein>
    <submittedName>
        <fullName evidence="2">Uncharacterized protein</fullName>
    </submittedName>
</protein>